<accession>A0A7Z7JEH7</accession>
<dbReference type="Proteomes" id="UP000257139">
    <property type="component" value="Chromosome CBM2594_b"/>
</dbReference>
<proteinExistence type="predicted"/>
<evidence type="ECO:0000313" key="2">
    <source>
        <dbReference type="Proteomes" id="UP000257139"/>
    </source>
</evidence>
<dbReference type="AlphaFoldDB" id="A0A7Z7JEH7"/>
<gene>
    <name evidence="1" type="ORF">CBM2594_B10981</name>
</gene>
<dbReference type="EMBL" id="LT978514">
    <property type="protein sequence ID" value="SPC22115.1"/>
    <property type="molecule type" value="Genomic_DNA"/>
</dbReference>
<name>A0A7Z7JEH7_9BURK</name>
<sequence>MGSGKSTTMRLNAKHLQEAGQPALPVHERTEPHPVRATDELEHWFEPWRDATPQHLADRALARWQAFVEATQVETSIPVMDGQLFHGDLTHLLLMDAESALIFDYVQALAAVTAPLNPFVLYLWQEDVEKAVRTVCAERGAQWIEYQVNWKLAAPYCVRKGYKGLEGLILLYRDYRRITDDLFRQLPLAKLAIENTARDWPAYESQILRELRLPG</sequence>
<organism evidence="1 2">
    <name type="scientific">Cupriavidus taiwanensis</name>
    <dbReference type="NCBI Taxonomy" id="164546"/>
    <lineage>
        <taxon>Bacteria</taxon>
        <taxon>Pseudomonadati</taxon>
        <taxon>Pseudomonadota</taxon>
        <taxon>Betaproteobacteria</taxon>
        <taxon>Burkholderiales</taxon>
        <taxon>Burkholderiaceae</taxon>
        <taxon>Cupriavidus</taxon>
    </lineage>
</organism>
<protein>
    <submittedName>
        <fullName evidence="1">Uncharacterized protein</fullName>
    </submittedName>
</protein>
<evidence type="ECO:0000313" key="1">
    <source>
        <dbReference type="EMBL" id="SPC22115.1"/>
    </source>
</evidence>
<reference evidence="1 2" key="1">
    <citation type="submission" date="2018-01" db="EMBL/GenBank/DDBJ databases">
        <authorList>
            <person name="Clerissi C."/>
        </authorList>
    </citation>
    <scope>NUCLEOTIDE SEQUENCE [LARGE SCALE GENOMIC DNA]</scope>
    <source>
        <strain evidence="1">Cupriavidus taiwanensis STM 6021</strain>
    </source>
</reference>
<dbReference type="RefSeq" id="WP_043424698.1">
    <property type="nucleotide sequence ID" value="NZ_LT976872.1"/>
</dbReference>